<evidence type="ECO:0000313" key="2">
    <source>
        <dbReference type="EMBL" id="SLM95441.1"/>
    </source>
</evidence>
<dbReference type="AlphaFoldDB" id="A0A1X6X870"/>
<sequence>MDARIYRREKTSSRSGFSERLHGPARTRLHETNGPHKHD</sequence>
<feature type="region of interest" description="Disordered" evidence="1">
    <location>
        <begin position="1"/>
        <end position="39"/>
    </location>
</feature>
<accession>A0A1X6X870</accession>
<keyword evidence="3" id="KW-1185">Reference proteome</keyword>
<evidence type="ECO:0000256" key="1">
    <source>
        <dbReference type="SAM" id="MobiDB-lite"/>
    </source>
</evidence>
<dbReference type="Proteomes" id="UP000196581">
    <property type="component" value="Unassembled WGS sequence"/>
</dbReference>
<gene>
    <name evidence="2" type="ORF">FM105_04790</name>
</gene>
<dbReference type="EMBL" id="FWFF01000005">
    <property type="protein sequence ID" value="SLM95441.1"/>
    <property type="molecule type" value="Genomic_DNA"/>
</dbReference>
<protein>
    <submittedName>
        <fullName evidence="2">Uncharacterized protein</fullName>
    </submittedName>
</protein>
<reference evidence="3" key="1">
    <citation type="submission" date="2017-02" db="EMBL/GenBank/DDBJ databases">
        <authorList>
            <person name="Dridi B."/>
        </authorList>
    </citation>
    <scope>NUCLEOTIDE SEQUENCE [LARGE SCALE GENOMIC DNA]</scope>
    <source>
        <strain evidence="3">B Co 03.10</strain>
    </source>
</reference>
<name>A0A1X6X870_9MICO</name>
<proteinExistence type="predicted"/>
<organism evidence="2 3">
    <name type="scientific">Brevibacterium yomogidense</name>
    <dbReference type="NCBI Taxonomy" id="946573"/>
    <lineage>
        <taxon>Bacteria</taxon>
        <taxon>Bacillati</taxon>
        <taxon>Actinomycetota</taxon>
        <taxon>Actinomycetes</taxon>
        <taxon>Micrococcales</taxon>
        <taxon>Brevibacteriaceae</taxon>
        <taxon>Brevibacterium</taxon>
    </lineage>
</organism>
<evidence type="ECO:0000313" key="3">
    <source>
        <dbReference type="Proteomes" id="UP000196581"/>
    </source>
</evidence>